<protein>
    <submittedName>
        <fullName evidence="1">Uncharacterized protein</fullName>
    </submittedName>
</protein>
<dbReference type="PANTHER" id="PTHR47326:SF1">
    <property type="entry name" value="HTH PSQ-TYPE DOMAIN-CONTAINING PROTEIN"/>
    <property type="match status" value="1"/>
</dbReference>
<reference evidence="1 2" key="1">
    <citation type="journal article" date="2023" name="Insect Mol. Biol.">
        <title>Genome sequencing provides insights into the evolution of gene families encoding plant cell wall-degrading enzymes in longhorned beetles.</title>
        <authorList>
            <person name="Shin N.R."/>
            <person name="Okamura Y."/>
            <person name="Kirsch R."/>
            <person name="Pauchet Y."/>
        </authorList>
    </citation>
    <scope>NUCLEOTIDE SEQUENCE [LARGE SCALE GENOMIC DNA]</scope>
    <source>
        <strain evidence="1">EAD_L_NR</strain>
    </source>
</reference>
<comment type="caution">
    <text evidence="1">The sequence shown here is derived from an EMBL/GenBank/DDBJ whole genome shotgun (WGS) entry which is preliminary data.</text>
</comment>
<accession>A0AAV8V4Z7</accession>
<dbReference type="AlphaFoldDB" id="A0AAV8V4Z7"/>
<evidence type="ECO:0000313" key="1">
    <source>
        <dbReference type="EMBL" id="KAJ8909300.1"/>
    </source>
</evidence>
<organism evidence="1 2">
    <name type="scientific">Exocentrus adspersus</name>
    <dbReference type="NCBI Taxonomy" id="1586481"/>
    <lineage>
        <taxon>Eukaryota</taxon>
        <taxon>Metazoa</taxon>
        <taxon>Ecdysozoa</taxon>
        <taxon>Arthropoda</taxon>
        <taxon>Hexapoda</taxon>
        <taxon>Insecta</taxon>
        <taxon>Pterygota</taxon>
        <taxon>Neoptera</taxon>
        <taxon>Endopterygota</taxon>
        <taxon>Coleoptera</taxon>
        <taxon>Polyphaga</taxon>
        <taxon>Cucujiformia</taxon>
        <taxon>Chrysomeloidea</taxon>
        <taxon>Cerambycidae</taxon>
        <taxon>Lamiinae</taxon>
        <taxon>Acanthocinini</taxon>
        <taxon>Exocentrus</taxon>
    </lineage>
</organism>
<gene>
    <name evidence="1" type="ORF">NQ315_011260</name>
</gene>
<proteinExistence type="predicted"/>
<name>A0AAV8V4Z7_9CUCU</name>
<keyword evidence="2" id="KW-1185">Reference proteome</keyword>
<evidence type="ECO:0000313" key="2">
    <source>
        <dbReference type="Proteomes" id="UP001159042"/>
    </source>
</evidence>
<dbReference type="PANTHER" id="PTHR47326">
    <property type="entry name" value="TRANSPOSABLE ELEMENT TC3 TRANSPOSASE-LIKE PROTEIN"/>
    <property type="match status" value="1"/>
</dbReference>
<dbReference type="EMBL" id="JANEYG010000667">
    <property type="protein sequence ID" value="KAJ8909300.1"/>
    <property type="molecule type" value="Genomic_DNA"/>
</dbReference>
<sequence length="138" mass="16086">MMFIYGEVRKCARRAAILFNQRYIHIIIYVIDNVLDFATKFSETGSVKNKKSNNRRRVLNEATQIEILGTFAAESTSSLRIVARQTGISHETIRKDDFDRRIEFCETVSNLVIAIPNLLFNICFTDECTFFLRRRLLL</sequence>
<dbReference type="Proteomes" id="UP001159042">
    <property type="component" value="Unassembled WGS sequence"/>
</dbReference>